<dbReference type="Proteomes" id="UP001219518">
    <property type="component" value="Unassembled WGS sequence"/>
</dbReference>
<evidence type="ECO:0000313" key="2">
    <source>
        <dbReference type="Proteomes" id="UP001219518"/>
    </source>
</evidence>
<sequence length="111" mass="12378">MKTGSIYKLGHVEEQWILHWCSDLLHGGIKSDWKALLVGTTHAVKIHNQFCGKVYCTQAPMHAKLPKEESAEDMDVMVSFSKKCKISVDNLIRGFSSVGFALPRAEPDFAS</sequence>
<keyword evidence="2" id="KW-1185">Reference proteome</keyword>
<proteinExistence type="predicted"/>
<dbReference type="AlphaFoldDB" id="A0AAE1I5J5"/>
<comment type="caution">
    <text evidence="1">The sequence shown here is derived from an EMBL/GenBank/DDBJ whole genome shotgun (WGS) entry which is preliminary data.</text>
</comment>
<evidence type="ECO:0000313" key="1">
    <source>
        <dbReference type="EMBL" id="KAK3933190.1"/>
    </source>
</evidence>
<gene>
    <name evidence="1" type="ORF">KUF71_017451</name>
</gene>
<dbReference type="EMBL" id="JAHWGI010001443">
    <property type="protein sequence ID" value="KAK3933190.1"/>
    <property type="molecule type" value="Genomic_DNA"/>
</dbReference>
<accession>A0AAE1I5J5</accession>
<name>A0AAE1I5J5_9NEOP</name>
<reference evidence="1" key="1">
    <citation type="submission" date="2021-07" db="EMBL/GenBank/DDBJ databases">
        <authorList>
            <person name="Catto M.A."/>
            <person name="Jacobson A."/>
            <person name="Kennedy G."/>
            <person name="Labadie P."/>
            <person name="Hunt B.G."/>
            <person name="Srinivasan R."/>
        </authorList>
    </citation>
    <scope>NUCLEOTIDE SEQUENCE</scope>
    <source>
        <strain evidence="1">PL_HMW_Pooled</strain>
        <tissue evidence="1">Head</tissue>
    </source>
</reference>
<reference evidence="1" key="2">
    <citation type="journal article" date="2023" name="BMC Genomics">
        <title>Pest status, molecular evolution, and epigenetic factors derived from the genome assembly of Frankliniella fusca, a thysanopteran phytovirus vector.</title>
        <authorList>
            <person name="Catto M.A."/>
            <person name="Labadie P.E."/>
            <person name="Jacobson A.L."/>
            <person name="Kennedy G.G."/>
            <person name="Srinivasan R."/>
            <person name="Hunt B.G."/>
        </authorList>
    </citation>
    <scope>NUCLEOTIDE SEQUENCE</scope>
    <source>
        <strain evidence="1">PL_HMW_Pooled</strain>
    </source>
</reference>
<protein>
    <submittedName>
        <fullName evidence="1">Synaptosomal-associated protein 47</fullName>
    </submittedName>
</protein>
<organism evidence="1 2">
    <name type="scientific">Frankliniella fusca</name>
    <dbReference type="NCBI Taxonomy" id="407009"/>
    <lineage>
        <taxon>Eukaryota</taxon>
        <taxon>Metazoa</taxon>
        <taxon>Ecdysozoa</taxon>
        <taxon>Arthropoda</taxon>
        <taxon>Hexapoda</taxon>
        <taxon>Insecta</taxon>
        <taxon>Pterygota</taxon>
        <taxon>Neoptera</taxon>
        <taxon>Paraneoptera</taxon>
        <taxon>Thysanoptera</taxon>
        <taxon>Terebrantia</taxon>
        <taxon>Thripoidea</taxon>
        <taxon>Thripidae</taxon>
        <taxon>Frankliniella</taxon>
    </lineage>
</organism>